<evidence type="ECO:0000313" key="2">
    <source>
        <dbReference type="Proteomes" id="UP001157915"/>
    </source>
</evidence>
<gene>
    <name evidence="1" type="ORF">SAMN06265367_104185</name>
</gene>
<dbReference type="Gene3D" id="1.10.10.10">
    <property type="entry name" value="Winged helix-like DNA-binding domain superfamily/Winged helix DNA-binding domain"/>
    <property type="match status" value="1"/>
</dbReference>
<dbReference type="InterPro" id="IPR036390">
    <property type="entry name" value="WH_DNA-bd_sf"/>
</dbReference>
<dbReference type="InterPro" id="IPR021660">
    <property type="entry name" value="DUF3253"/>
</dbReference>
<evidence type="ECO:0000313" key="1">
    <source>
        <dbReference type="EMBL" id="SMP25559.1"/>
    </source>
</evidence>
<dbReference type="Proteomes" id="UP001157915">
    <property type="component" value="Unassembled WGS sequence"/>
</dbReference>
<dbReference type="InterPro" id="IPR036388">
    <property type="entry name" value="WH-like_DNA-bd_sf"/>
</dbReference>
<accession>A0ABY1P6Y9</accession>
<dbReference type="RefSeq" id="WP_283413297.1">
    <property type="nucleotide sequence ID" value="NZ_FXUA01000004.1"/>
</dbReference>
<comment type="caution">
    <text evidence="1">The sequence shown here is derived from an EMBL/GenBank/DDBJ whole genome shotgun (WGS) entry which is preliminary data.</text>
</comment>
<dbReference type="Pfam" id="PF11625">
    <property type="entry name" value="DUF3253"/>
    <property type="match status" value="1"/>
</dbReference>
<sequence length="79" mass="9259">MEVLRTAILDMLRRKKDDIFSSSEVVKQMYPEDWDQFLPEINKEAMALHREGLLNVCDAEKYSEADLITEAELKISRIK</sequence>
<reference evidence="1 2" key="1">
    <citation type="submission" date="2017-05" db="EMBL/GenBank/DDBJ databases">
        <authorList>
            <person name="Varghese N."/>
            <person name="Submissions S."/>
        </authorList>
    </citation>
    <scope>NUCLEOTIDE SEQUENCE [LARGE SCALE GENOMIC DNA]</scope>
    <source>
        <strain evidence="1 2">DSM 15360</strain>
    </source>
</reference>
<dbReference type="SUPFAM" id="SSF46785">
    <property type="entry name" value="Winged helix' DNA-binding domain"/>
    <property type="match status" value="1"/>
</dbReference>
<name>A0ABY1P6Y9_9BACT</name>
<protein>
    <recommendedName>
        <fullName evidence="3">DUF3253 domain-containing protein</fullName>
    </recommendedName>
</protein>
<evidence type="ECO:0008006" key="3">
    <source>
        <dbReference type="Google" id="ProtNLM"/>
    </source>
</evidence>
<dbReference type="EMBL" id="FXUA01000004">
    <property type="protein sequence ID" value="SMP25559.1"/>
    <property type="molecule type" value="Genomic_DNA"/>
</dbReference>
<keyword evidence="2" id="KW-1185">Reference proteome</keyword>
<organism evidence="1 2">
    <name type="scientific">Algoriphagus winogradskyi</name>
    <dbReference type="NCBI Taxonomy" id="237017"/>
    <lineage>
        <taxon>Bacteria</taxon>
        <taxon>Pseudomonadati</taxon>
        <taxon>Bacteroidota</taxon>
        <taxon>Cytophagia</taxon>
        <taxon>Cytophagales</taxon>
        <taxon>Cyclobacteriaceae</taxon>
        <taxon>Algoriphagus</taxon>
    </lineage>
</organism>
<proteinExistence type="predicted"/>